<gene>
    <name evidence="2" type="ORF">LSALG_LOCUS19832</name>
</gene>
<keyword evidence="3" id="KW-1185">Reference proteome</keyword>
<sequence length="151" mass="17450">MINIHHPLMPRGCVFQGGCYKDEVQIFKRFSKKEYFLKFWYSFHGSSTLATQILRRRHECISCEQLSRSSSKNFVFIGASNKHLSLSNGTPSSSFRGSPFDNNQKILDTVTTPEDNHSGSRQRPCRCSQRVPEYPLTLLSSQEQLEIWRKS</sequence>
<accession>A0AA35YTQ4</accession>
<organism evidence="2 3">
    <name type="scientific">Lactuca saligna</name>
    <name type="common">Willowleaf lettuce</name>
    <dbReference type="NCBI Taxonomy" id="75948"/>
    <lineage>
        <taxon>Eukaryota</taxon>
        <taxon>Viridiplantae</taxon>
        <taxon>Streptophyta</taxon>
        <taxon>Embryophyta</taxon>
        <taxon>Tracheophyta</taxon>
        <taxon>Spermatophyta</taxon>
        <taxon>Magnoliopsida</taxon>
        <taxon>eudicotyledons</taxon>
        <taxon>Gunneridae</taxon>
        <taxon>Pentapetalae</taxon>
        <taxon>asterids</taxon>
        <taxon>campanulids</taxon>
        <taxon>Asterales</taxon>
        <taxon>Asteraceae</taxon>
        <taxon>Cichorioideae</taxon>
        <taxon>Cichorieae</taxon>
        <taxon>Lactucinae</taxon>
        <taxon>Lactuca</taxon>
    </lineage>
</organism>
<evidence type="ECO:0000313" key="3">
    <source>
        <dbReference type="Proteomes" id="UP001177003"/>
    </source>
</evidence>
<feature type="region of interest" description="Disordered" evidence="1">
    <location>
        <begin position="87"/>
        <end position="126"/>
    </location>
</feature>
<reference evidence="2" key="1">
    <citation type="submission" date="2023-04" db="EMBL/GenBank/DDBJ databases">
        <authorList>
            <person name="Vijverberg K."/>
            <person name="Xiong W."/>
            <person name="Schranz E."/>
        </authorList>
    </citation>
    <scope>NUCLEOTIDE SEQUENCE</scope>
</reference>
<evidence type="ECO:0000256" key="1">
    <source>
        <dbReference type="SAM" id="MobiDB-lite"/>
    </source>
</evidence>
<dbReference type="Proteomes" id="UP001177003">
    <property type="component" value="Chromosome 4"/>
</dbReference>
<dbReference type="AlphaFoldDB" id="A0AA35YTQ4"/>
<dbReference type="EMBL" id="OX465080">
    <property type="protein sequence ID" value="CAI9280071.1"/>
    <property type="molecule type" value="Genomic_DNA"/>
</dbReference>
<proteinExistence type="predicted"/>
<feature type="compositionally biased region" description="Polar residues" evidence="1">
    <location>
        <begin position="87"/>
        <end position="113"/>
    </location>
</feature>
<protein>
    <submittedName>
        <fullName evidence="2">Uncharacterized protein</fullName>
    </submittedName>
</protein>
<evidence type="ECO:0000313" key="2">
    <source>
        <dbReference type="EMBL" id="CAI9280071.1"/>
    </source>
</evidence>
<name>A0AA35YTQ4_LACSI</name>